<dbReference type="Gene3D" id="1.25.40.10">
    <property type="entry name" value="Tetratricopeptide repeat domain"/>
    <property type="match status" value="1"/>
</dbReference>
<evidence type="ECO:0000256" key="1">
    <source>
        <dbReference type="PROSITE-ProRule" id="PRU00339"/>
    </source>
</evidence>
<dbReference type="Proteomes" id="UP001345963">
    <property type="component" value="Unassembled WGS sequence"/>
</dbReference>
<organism evidence="2 3">
    <name type="scientific">Ataeniobius toweri</name>
    <dbReference type="NCBI Taxonomy" id="208326"/>
    <lineage>
        <taxon>Eukaryota</taxon>
        <taxon>Metazoa</taxon>
        <taxon>Chordata</taxon>
        <taxon>Craniata</taxon>
        <taxon>Vertebrata</taxon>
        <taxon>Euteleostomi</taxon>
        <taxon>Actinopterygii</taxon>
        <taxon>Neopterygii</taxon>
        <taxon>Teleostei</taxon>
        <taxon>Neoteleostei</taxon>
        <taxon>Acanthomorphata</taxon>
        <taxon>Ovalentaria</taxon>
        <taxon>Atherinomorphae</taxon>
        <taxon>Cyprinodontiformes</taxon>
        <taxon>Goodeidae</taxon>
        <taxon>Ataeniobius</taxon>
    </lineage>
</organism>
<dbReference type="InterPro" id="IPR011990">
    <property type="entry name" value="TPR-like_helical_dom_sf"/>
</dbReference>
<evidence type="ECO:0000313" key="2">
    <source>
        <dbReference type="EMBL" id="MED6239854.1"/>
    </source>
</evidence>
<dbReference type="EMBL" id="JAHUTI010022275">
    <property type="protein sequence ID" value="MED6239854.1"/>
    <property type="molecule type" value="Genomic_DNA"/>
</dbReference>
<proteinExistence type="predicted"/>
<protein>
    <submittedName>
        <fullName evidence="2">Uncharacterized protein</fullName>
    </submittedName>
</protein>
<dbReference type="PROSITE" id="PS50005">
    <property type="entry name" value="TPR"/>
    <property type="match status" value="1"/>
</dbReference>
<accession>A0ABU7AP90</accession>
<feature type="non-terminal residue" evidence="2">
    <location>
        <position position="579"/>
    </location>
</feature>
<sequence length="579" mass="65953">MSGDIFFVPQKPVKGFLFAKLYFEAKEYELAKRHVSEYLKVQERDPKAHKFLGHLYEREGEINKAVGCYKRSVDLNPVQRDLVLKVAELLVSKEDCDSRAEFWVEKAAKLMPGNPEVFNLKERLLSRQGQQGWNQLFDLLQAELAARPADPHVNVKLVQLFCQDGRLDEAIKHCLTTEKKGLLRNSLDWYNVQLNTLQEYLAQPSVSSNEKMCRRLQREVLLAHCSLLRIRLSESSVQLSLDAFRSFDQAMQALSSVAVLFSDDLLEVFVEMRAHLYLHAGTLLLKLAQDRQQAWRAVIDLAALCYLLAYQAPRPKAKVTKRDQSAPQLLELLANDRQSQAGHMLFNLSSDVFTLIREVVEAFGNRSGQESLFELLWGPQAFPASSFIANDDIHSLSSLAPELSQLAKWDTGSILLHSGELQHLSWLGLQWTLLEQRSPMRDWLQQLFPRLTLETSKLDTNAPESICLLDLEVFLLGVVFCGHCQLQDTAKISRSLSPRQQQLFVPRCHPLPLLRLLTTDRQREWWDAIYSLIHKRAAPGTSAKLRMVVQHGLNTLRAGEKHGLQPALVIHWAQSLSQA</sequence>
<reference evidence="2 3" key="1">
    <citation type="submission" date="2021-07" db="EMBL/GenBank/DDBJ databases">
        <authorList>
            <person name="Palmer J.M."/>
        </authorList>
    </citation>
    <scope>NUCLEOTIDE SEQUENCE [LARGE SCALE GENOMIC DNA]</scope>
    <source>
        <strain evidence="2 3">AT_MEX2019</strain>
        <tissue evidence="2">Muscle</tissue>
    </source>
</reference>
<gene>
    <name evidence="2" type="ORF">ATANTOWER_012203</name>
</gene>
<feature type="repeat" description="TPR" evidence="1">
    <location>
        <begin position="46"/>
        <end position="79"/>
    </location>
</feature>
<dbReference type="SUPFAM" id="SSF48452">
    <property type="entry name" value="TPR-like"/>
    <property type="match status" value="1"/>
</dbReference>
<comment type="caution">
    <text evidence="2">The sequence shown here is derived from an EMBL/GenBank/DDBJ whole genome shotgun (WGS) entry which is preliminary data.</text>
</comment>
<dbReference type="SMART" id="SM00028">
    <property type="entry name" value="TPR"/>
    <property type="match status" value="1"/>
</dbReference>
<keyword evidence="3" id="KW-1185">Reference proteome</keyword>
<keyword evidence="1" id="KW-0802">TPR repeat</keyword>
<evidence type="ECO:0000313" key="3">
    <source>
        <dbReference type="Proteomes" id="UP001345963"/>
    </source>
</evidence>
<name>A0ABU7AP90_9TELE</name>
<dbReference type="InterPro" id="IPR019734">
    <property type="entry name" value="TPR_rpt"/>
</dbReference>